<keyword evidence="3" id="KW-0227">DNA damage</keyword>
<accession>A0AAD8SZ72</accession>
<keyword evidence="6" id="KW-0234">DNA repair</keyword>
<comment type="caution">
    <text evidence="9">The sequence shown here is derived from an EMBL/GenBank/DDBJ whole genome shotgun (WGS) entry which is preliminary data.</text>
</comment>
<dbReference type="Gene3D" id="2.40.50.140">
    <property type="entry name" value="Nucleic acid-binding proteins"/>
    <property type="match status" value="1"/>
</dbReference>
<comment type="similarity">
    <text evidence="2">Belongs to the replication factor A protein 2 family.</text>
</comment>
<dbReference type="SUPFAM" id="SSF46785">
    <property type="entry name" value="Winged helix' DNA-binding domain"/>
    <property type="match status" value="1"/>
</dbReference>
<evidence type="ECO:0000259" key="8">
    <source>
        <dbReference type="Pfam" id="PF08784"/>
    </source>
</evidence>
<dbReference type="Pfam" id="PF08784">
    <property type="entry name" value="RPA_C"/>
    <property type="match status" value="1"/>
</dbReference>
<keyword evidence="5" id="KW-0233">DNA recombination</keyword>
<name>A0AAD8SZ72_LOLMU</name>
<evidence type="ECO:0000313" key="10">
    <source>
        <dbReference type="Proteomes" id="UP001231189"/>
    </source>
</evidence>
<dbReference type="InterPro" id="IPR036390">
    <property type="entry name" value="WH_DNA-bd_sf"/>
</dbReference>
<evidence type="ECO:0000256" key="3">
    <source>
        <dbReference type="ARBA" id="ARBA00022763"/>
    </source>
</evidence>
<dbReference type="GO" id="GO:0006260">
    <property type="term" value="P:DNA replication"/>
    <property type="evidence" value="ECO:0007669"/>
    <property type="project" value="TreeGrafter"/>
</dbReference>
<organism evidence="9 10">
    <name type="scientific">Lolium multiflorum</name>
    <name type="common">Italian ryegrass</name>
    <name type="synonym">Lolium perenne subsp. multiflorum</name>
    <dbReference type="NCBI Taxonomy" id="4521"/>
    <lineage>
        <taxon>Eukaryota</taxon>
        <taxon>Viridiplantae</taxon>
        <taxon>Streptophyta</taxon>
        <taxon>Embryophyta</taxon>
        <taxon>Tracheophyta</taxon>
        <taxon>Spermatophyta</taxon>
        <taxon>Magnoliopsida</taxon>
        <taxon>Liliopsida</taxon>
        <taxon>Poales</taxon>
        <taxon>Poaceae</taxon>
        <taxon>BOP clade</taxon>
        <taxon>Pooideae</taxon>
        <taxon>Poodae</taxon>
        <taxon>Poeae</taxon>
        <taxon>Poeae Chloroplast Group 2 (Poeae type)</taxon>
        <taxon>Loliodinae</taxon>
        <taxon>Loliinae</taxon>
        <taxon>Lolium</taxon>
    </lineage>
</organism>
<reference evidence="9" key="1">
    <citation type="submission" date="2023-07" db="EMBL/GenBank/DDBJ databases">
        <title>A chromosome-level genome assembly of Lolium multiflorum.</title>
        <authorList>
            <person name="Chen Y."/>
            <person name="Copetti D."/>
            <person name="Kolliker R."/>
            <person name="Studer B."/>
        </authorList>
    </citation>
    <scope>NUCLEOTIDE SEQUENCE</scope>
    <source>
        <strain evidence="9">02402/16</strain>
        <tissue evidence="9">Leaf</tissue>
    </source>
</reference>
<dbReference type="PANTHER" id="PTHR13989">
    <property type="entry name" value="REPLICATION PROTEIN A-RELATED"/>
    <property type="match status" value="1"/>
</dbReference>
<dbReference type="InterPro" id="IPR040260">
    <property type="entry name" value="RFA2-like"/>
</dbReference>
<evidence type="ECO:0000313" key="9">
    <source>
        <dbReference type="EMBL" id="KAK1667018.1"/>
    </source>
</evidence>
<evidence type="ECO:0000256" key="6">
    <source>
        <dbReference type="ARBA" id="ARBA00023204"/>
    </source>
</evidence>
<dbReference type="SUPFAM" id="SSF50249">
    <property type="entry name" value="Nucleic acid-binding proteins"/>
    <property type="match status" value="1"/>
</dbReference>
<dbReference type="GO" id="GO:0005662">
    <property type="term" value="C:DNA replication factor A complex"/>
    <property type="evidence" value="ECO:0007669"/>
    <property type="project" value="TreeGrafter"/>
</dbReference>
<dbReference type="Gene3D" id="1.10.10.10">
    <property type="entry name" value="Winged helix-like DNA-binding domain superfamily/Winged helix DNA-binding domain"/>
    <property type="match status" value="1"/>
</dbReference>
<proteinExistence type="inferred from homology"/>
<sequence>MEEIQHQDFALAYSKIQDPASIGFLVESGDGAGRITWLADTTEKPGDDTAARLRARISRPSQIRERVVGFRQGVAVLERTDGYYTIRPCIGEKKVTAVAPPAPKIVRSAEYISSNNYGKYVVLQDLVQGGIGFFVQDSSANPTRTDFGDETPVAKSMQTSIARFLCPKGKNEVYHGKTLMPVNTKQITDAWNSRTREFMVINNTAVSTVKVIGQIRGKKTDEYKGTFRIEDCCGAVKASIWFTKGRDELAQIQEGSYAAVVGNVKLAGDSPEIQCYDCRPVVNFNDIPHHHLSVIATHIDLVVKPVQETDGATLPGSPKCSLNEATLTTLRLQFEKVGPEGVHIDSLCELLKMDRETTRQTLEALALDGEVYTTVDGDHFAPA</sequence>
<dbReference type="AlphaFoldDB" id="A0AAD8SZ72"/>
<evidence type="ECO:0000256" key="1">
    <source>
        <dbReference type="ARBA" id="ARBA00004123"/>
    </source>
</evidence>
<dbReference type="PANTHER" id="PTHR13989:SF16">
    <property type="entry name" value="REPLICATION PROTEIN A2"/>
    <property type="match status" value="1"/>
</dbReference>
<dbReference type="GO" id="GO:0003697">
    <property type="term" value="F:single-stranded DNA binding"/>
    <property type="evidence" value="ECO:0007669"/>
    <property type="project" value="TreeGrafter"/>
</dbReference>
<comment type="subcellular location">
    <subcellularLocation>
        <location evidence="1">Nucleus</location>
    </subcellularLocation>
</comment>
<dbReference type="GO" id="GO:0000781">
    <property type="term" value="C:chromosome, telomeric region"/>
    <property type="evidence" value="ECO:0007669"/>
    <property type="project" value="TreeGrafter"/>
</dbReference>
<keyword evidence="10" id="KW-1185">Reference proteome</keyword>
<evidence type="ECO:0000256" key="5">
    <source>
        <dbReference type="ARBA" id="ARBA00023172"/>
    </source>
</evidence>
<dbReference type="InterPro" id="IPR012340">
    <property type="entry name" value="NA-bd_OB-fold"/>
</dbReference>
<dbReference type="GO" id="GO:0035861">
    <property type="term" value="C:site of double-strand break"/>
    <property type="evidence" value="ECO:0007669"/>
    <property type="project" value="TreeGrafter"/>
</dbReference>
<evidence type="ECO:0000256" key="7">
    <source>
        <dbReference type="ARBA" id="ARBA00023242"/>
    </source>
</evidence>
<dbReference type="EMBL" id="JAUUTY010000003">
    <property type="protein sequence ID" value="KAK1667018.1"/>
    <property type="molecule type" value="Genomic_DNA"/>
</dbReference>
<dbReference type="InterPro" id="IPR014892">
    <property type="entry name" value="RPA_C"/>
</dbReference>
<keyword evidence="7" id="KW-0539">Nucleus</keyword>
<gene>
    <name evidence="9" type="ORF">QYE76_055177</name>
</gene>
<keyword evidence="4" id="KW-0238">DNA-binding</keyword>
<dbReference type="GO" id="GO:0000724">
    <property type="term" value="P:double-strand break repair via homologous recombination"/>
    <property type="evidence" value="ECO:0007669"/>
    <property type="project" value="TreeGrafter"/>
</dbReference>
<dbReference type="GO" id="GO:0006289">
    <property type="term" value="P:nucleotide-excision repair"/>
    <property type="evidence" value="ECO:0007669"/>
    <property type="project" value="TreeGrafter"/>
</dbReference>
<dbReference type="InterPro" id="IPR036388">
    <property type="entry name" value="WH-like_DNA-bd_sf"/>
</dbReference>
<evidence type="ECO:0000256" key="4">
    <source>
        <dbReference type="ARBA" id="ARBA00023125"/>
    </source>
</evidence>
<dbReference type="Proteomes" id="UP001231189">
    <property type="component" value="Unassembled WGS sequence"/>
</dbReference>
<evidence type="ECO:0000256" key="2">
    <source>
        <dbReference type="ARBA" id="ARBA00007815"/>
    </source>
</evidence>
<protein>
    <recommendedName>
        <fullName evidence="8">Replication protein A C-terminal domain-containing protein</fullName>
    </recommendedName>
</protein>
<feature type="domain" description="Replication protein A C-terminal" evidence="8">
    <location>
        <begin position="335"/>
        <end position="376"/>
    </location>
</feature>